<name>A0A2W5VZ19_9BACT</name>
<protein>
    <recommendedName>
        <fullName evidence="2">protein-tyrosine-phosphatase</fullName>
        <ecNumber evidence="2">3.1.3.48</ecNumber>
    </recommendedName>
</protein>
<dbReference type="Pfam" id="PF19567">
    <property type="entry name" value="CpsB_CapC"/>
    <property type="match status" value="1"/>
</dbReference>
<dbReference type="GO" id="GO:0004725">
    <property type="term" value="F:protein tyrosine phosphatase activity"/>
    <property type="evidence" value="ECO:0007669"/>
    <property type="project" value="UniProtKB-EC"/>
</dbReference>
<organism evidence="5 6">
    <name type="scientific">Archangium gephyra</name>
    <dbReference type="NCBI Taxonomy" id="48"/>
    <lineage>
        <taxon>Bacteria</taxon>
        <taxon>Pseudomonadati</taxon>
        <taxon>Myxococcota</taxon>
        <taxon>Myxococcia</taxon>
        <taxon>Myxococcales</taxon>
        <taxon>Cystobacterineae</taxon>
        <taxon>Archangiaceae</taxon>
        <taxon>Archangium</taxon>
    </lineage>
</organism>
<dbReference type="InterPro" id="IPR016667">
    <property type="entry name" value="Caps_polysacc_synth_CpsB/CapC"/>
</dbReference>
<evidence type="ECO:0000256" key="3">
    <source>
        <dbReference type="ARBA" id="ARBA00022801"/>
    </source>
</evidence>
<dbReference type="PIRSF" id="PIRSF016557">
    <property type="entry name" value="Caps_synth_CpsB"/>
    <property type="match status" value="1"/>
</dbReference>
<dbReference type="AlphaFoldDB" id="A0A2W5VZ19"/>
<dbReference type="PANTHER" id="PTHR39181">
    <property type="entry name" value="TYROSINE-PROTEIN PHOSPHATASE YWQE"/>
    <property type="match status" value="1"/>
</dbReference>
<sequence>MSGLVDLHLHLLPGIDDGSKSMADTLEMARALANLGYSKLAPSPHFRREFRSFDRALCLTKLEDTRLALGDAGFTFELHRNAENFFLEESLFTSLGTPDARLLGEGRVLLVEAPYQGPLPRLNDVIFRMKLKGVTPLIAHPERCFEFEKKGRAAELVQAGALLQLDMGALIGRYGKSAERLARSFLSEGLYAIAATDLHSPVGAEKWVSESLKALEKSVGSKVFNDMVRHRPEKLLSGVVD</sequence>
<comment type="similarity">
    <text evidence="1">Belongs to the metallo-dependent hydrolases superfamily. CpsB/CapC family.</text>
</comment>
<dbReference type="Gene3D" id="3.20.20.140">
    <property type="entry name" value="Metal-dependent hydrolases"/>
    <property type="match status" value="1"/>
</dbReference>
<dbReference type="PANTHER" id="PTHR39181:SF1">
    <property type="entry name" value="TYROSINE-PROTEIN PHOSPHATASE YWQE"/>
    <property type="match status" value="1"/>
</dbReference>
<evidence type="ECO:0000313" key="5">
    <source>
        <dbReference type="EMBL" id="PZR15971.1"/>
    </source>
</evidence>
<reference evidence="5 6" key="1">
    <citation type="submission" date="2017-08" db="EMBL/GenBank/DDBJ databases">
        <title>Infants hospitalized years apart are colonized by the same room-sourced microbial strains.</title>
        <authorList>
            <person name="Brooks B."/>
            <person name="Olm M.R."/>
            <person name="Firek B.A."/>
            <person name="Baker R."/>
            <person name="Thomas B.C."/>
            <person name="Morowitz M.J."/>
            <person name="Banfield J.F."/>
        </authorList>
    </citation>
    <scope>NUCLEOTIDE SEQUENCE [LARGE SCALE GENOMIC DNA]</scope>
    <source>
        <strain evidence="5">S2_003_000_R2_14</strain>
    </source>
</reference>
<dbReference type="Proteomes" id="UP000249061">
    <property type="component" value="Unassembled WGS sequence"/>
</dbReference>
<evidence type="ECO:0000256" key="4">
    <source>
        <dbReference type="ARBA" id="ARBA00051722"/>
    </source>
</evidence>
<keyword evidence="3" id="KW-0378">Hydrolase</keyword>
<accession>A0A2W5VZ19</accession>
<evidence type="ECO:0000256" key="1">
    <source>
        <dbReference type="ARBA" id="ARBA00005750"/>
    </source>
</evidence>
<dbReference type="SUPFAM" id="SSF89550">
    <property type="entry name" value="PHP domain-like"/>
    <property type="match status" value="1"/>
</dbReference>
<dbReference type="GO" id="GO:0030145">
    <property type="term" value="F:manganese ion binding"/>
    <property type="evidence" value="ECO:0007669"/>
    <property type="project" value="InterPro"/>
</dbReference>
<evidence type="ECO:0000256" key="2">
    <source>
        <dbReference type="ARBA" id="ARBA00013064"/>
    </source>
</evidence>
<proteinExistence type="inferred from homology"/>
<dbReference type="InterPro" id="IPR016195">
    <property type="entry name" value="Pol/histidinol_Pase-like"/>
</dbReference>
<comment type="caution">
    <text evidence="5">The sequence shown here is derived from an EMBL/GenBank/DDBJ whole genome shotgun (WGS) entry which is preliminary data.</text>
</comment>
<dbReference type="EMBL" id="QFQP01000004">
    <property type="protein sequence ID" value="PZR15971.1"/>
    <property type="molecule type" value="Genomic_DNA"/>
</dbReference>
<comment type="catalytic activity">
    <reaction evidence="4">
        <text>O-phospho-L-tyrosyl-[protein] + H2O = L-tyrosyl-[protein] + phosphate</text>
        <dbReference type="Rhea" id="RHEA:10684"/>
        <dbReference type="Rhea" id="RHEA-COMP:10136"/>
        <dbReference type="Rhea" id="RHEA-COMP:20101"/>
        <dbReference type="ChEBI" id="CHEBI:15377"/>
        <dbReference type="ChEBI" id="CHEBI:43474"/>
        <dbReference type="ChEBI" id="CHEBI:46858"/>
        <dbReference type="ChEBI" id="CHEBI:61978"/>
        <dbReference type="EC" id="3.1.3.48"/>
    </reaction>
</comment>
<gene>
    <name evidence="5" type="ORF">DI536_06620</name>
</gene>
<dbReference type="EC" id="3.1.3.48" evidence="2"/>
<evidence type="ECO:0000313" key="6">
    <source>
        <dbReference type="Proteomes" id="UP000249061"/>
    </source>
</evidence>